<feature type="region of interest" description="Disordered" evidence="2">
    <location>
        <begin position="306"/>
        <end position="348"/>
    </location>
</feature>
<name>A0AAN8JNI7_PATCE</name>
<feature type="compositionally biased region" description="Basic and acidic residues" evidence="2">
    <location>
        <begin position="314"/>
        <end position="348"/>
    </location>
</feature>
<evidence type="ECO:0000313" key="4">
    <source>
        <dbReference type="EMBL" id="KAK6180112.1"/>
    </source>
</evidence>
<feature type="compositionally biased region" description="Basic and acidic residues" evidence="2">
    <location>
        <begin position="49"/>
        <end position="58"/>
    </location>
</feature>
<evidence type="ECO:0000256" key="2">
    <source>
        <dbReference type="SAM" id="MobiDB-lite"/>
    </source>
</evidence>
<dbReference type="GO" id="GO:0000981">
    <property type="term" value="F:DNA-binding transcription factor activity, RNA polymerase II-specific"/>
    <property type="evidence" value="ECO:0007669"/>
    <property type="project" value="TreeGrafter"/>
</dbReference>
<accession>A0AAN8JNI7</accession>
<evidence type="ECO:0000256" key="1">
    <source>
        <dbReference type="ARBA" id="ARBA00006834"/>
    </source>
</evidence>
<dbReference type="GO" id="GO:0000978">
    <property type="term" value="F:RNA polymerase II cis-regulatory region sequence-specific DNA binding"/>
    <property type="evidence" value="ECO:0007669"/>
    <property type="project" value="TreeGrafter"/>
</dbReference>
<sequence length="348" mass="37800">MAAQVALKRQQAAEDAIAMGIRACVSENGLPIMTAGPLWGPGTVTAPHTEMEHKNKSDDSDDDDDLEEIDIDSRDGLPDVTPTTSPHVIEEKPHAEKHPHPTPVTPPPNVDRSKRKADKDDSTSPSAYRPGRLSHLEILERVFPYQRKAVLELVLQGCNGDLVKAIEHFLSAQDTVLAQQQAMVSVGPSRVENRSSTTYMPGLNTLSNCQVRHLNGTNKLSYGGLKSAFTPLPPPSGLHSAFSPQMSPFPPEALRAPFFHHPSRASHDFMTSPHLAYAGLGSLPATSLPSMLTSPFSFTPYRFAPTGLSLPKSRTPDKNSDKSGHTDSDHISDSWEDGSSPRDPKDIE</sequence>
<dbReference type="GO" id="GO:0005634">
    <property type="term" value="C:nucleus"/>
    <property type="evidence" value="ECO:0007669"/>
    <property type="project" value="InterPro"/>
</dbReference>
<proteinExistence type="inferred from homology"/>
<dbReference type="PANTHER" id="PTHR12322">
    <property type="entry name" value="DOUBLESEX AND MAB-3 RELATED TRANSCRIPTION FACTOR DMRT"/>
    <property type="match status" value="1"/>
</dbReference>
<evidence type="ECO:0000313" key="5">
    <source>
        <dbReference type="Proteomes" id="UP001347796"/>
    </source>
</evidence>
<feature type="compositionally biased region" description="Acidic residues" evidence="2">
    <location>
        <begin position="59"/>
        <end position="70"/>
    </location>
</feature>
<dbReference type="Pfam" id="PF03474">
    <property type="entry name" value="DMA"/>
    <property type="match status" value="1"/>
</dbReference>
<evidence type="ECO:0000259" key="3">
    <source>
        <dbReference type="Pfam" id="PF03474"/>
    </source>
</evidence>
<protein>
    <recommendedName>
        <fullName evidence="3">DMA domain-containing protein</fullName>
    </recommendedName>
</protein>
<dbReference type="InterPro" id="IPR005173">
    <property type="entry name" value="DMA"/>
</dbReference>
<dbReference type="Proteomes" id="UP001347796">
    <property type="component" value="Unassembled WGS sequence"/>
</dbReference>
<reference evidence="4 5" key="1">
    <citation type="submission" date="2024-01" db="EMBL/GenBank/DDBJ databases">
        <title>The genome of the rayed Mediterranean limpet Patella caerulea (Linnaeus, 1758).</title>
        <authorList>
            <person name="Anh-Thu Weber A."/>
            <person name="Halstead-Nussloch G."/>
        </authorList>
    </citation>
    <scope>NUCLEOTIDE SEQUENCE [LARGE SCALE GENOMIC DNA]</scope>
    <source>
        <strain evidence="4">AATW-2023a</strain>
        <tissue evidence="4">Whole specimen</tissue>
    </source>
</reference>
<dbReference type="EMBL" id="JAZGQO010000008">
    <property type="protein sequence ID" value="KAK6180112.1"/>
    <property type="molecule type" value="Genomic_DNA"/>
</dbReference>
<dbReference type="InterPro" id="IPR009060">
    <property type="entry name" value="UBA-like_sf"/>
</dbReference>
<dbReference type="CDD" id="cd14370">
    <property type="entry name" value="CUE_DMA"/>
    <property type="match status" value="1"/>
</dbReference>
<comment type="caution">
    <text evidence="4">The sequence shown here is derived from an EMBL/GenBank/DDBJ whole genome shotgun (WGS) entry which is preliminary data.</text>
</comment>
<dbReference type="PANTHER" id="PTHR12322:SF118">
    <property type="entry name" value="DM DOMAIN-CONTAINING PROTEIN"/>
    <property type="match status" value="1"/>
</dbReference>
<feature type="domain" description="DMA" evidence="3">
    <location>
        <begin position="136"/>
        <end position="169"/>
    </location>
</feature>
<feature type="compositionally biased region" description="Basic and acidic residues" evidence="2">
    <location>
        <begin position="88"/>
        <end position="99"/>
    </location>
</feature>
<dbReference type="SUPFAM" id="SSF46934">
    <property type="entry name" value="UBA-like"/>
    <property type="match status" value="1"/>
</dbReference>
<feature type="region of interest" description="Disordered" evidence="2">
    <location>
        <begin position="38"/>
        <end position="129"/>
    </location>
</feature>
<dbReference type="AlphaFoldDB" id="A0AAN8JNI7"/>
<comment type="similarity">
    <text evidence="1">Belongs to the DMRT family.</text>
</comment>
<dbReference type="InterPro" id="IPR026607">
    <property type="entry name" value="DMRT"/>
</dbReference>
<gene>
    <name evidence="4" type="ORF">SNE40_012320</name>
</gene>
<keyword evidence="5" id="KW-1185">Reference proteome</keyword>
<dbReference type="GO" id="GO:0007548">
    <property type="term" value="P:sex differentiation"/>
    <property type="evidence" value="ECO:0007669"/>
    <property type="project" value="TreeGrafter"/>
</dbReference>
<organism evidence="4 5">
    <name type="scientific">Patella caerulea</name>
    <name type="common">Rayed Mediterranean limpet</name>
    <dbReference type="NCBI Taxonomy" id="87958"/>
    <lineage>
        <taxon>Eukaryota</taxon>
        <taxon>Metazoa</taxon>
        <taxon>Spiralia</taxon>
        <taxon>Lophotrochozoa</taxon>
        <taxon>Mollusca</taxon>
        <taxon>Gastropoda</taxon>
        <taxon>Patellogastropoda</taxon>
        <taxon>Patelloidea</taxon>
        <taxon>Patellidae</taxon>
        <taxon>Patella</taxon>
    </lineage>
</organism>